<dbReference type="InterPro" id="IPR026870">
    <property type="entry name" value="Zinc_ribbon_dom"/>
</dbReference>
<feature type="transmembrane region" description="Helical" evidence="1">
    <location>
        <begin position="342"/>
        <end position="366"/>
    </location>
</feature>
<protein>
    <recommendedName>
        <fullName evidence="2">Zinc-ribbon domain-containing protein</fullName>
    </recommendedName>
</protein>
<evidence type="ECO:0000313" key="3">
    <source>
        <dbReference type="EMBL" id="GKX30497.1"/>
    </source>
</evidence>
<feature type="transmembrane region" description="Helical" evidence="1">
    <location>
        <begin position="386"/>
        <end position="408"/>
    </location>
</feature>
<keyword evidence="1" id="KW-1133">Transmembrane helix</keyword>
<dbReference type="AlphaFoldDB" id="A0A9W6DGF7"/>
<feature type="transmembrane region" description="Helical" evidence="1">
    <location>
        <begin position="275"/>
        <end position="296"/>
    </location>
</feature>
<evidence type="ECO:0000259" key="2">
    <source>
        <dbReference type="Pfam" id="PF13240"/>
    </source>
</evidence>
<dbReference type="EMBL" id="BRLB01000010">
    <property type="protein sequence ID" value="GKX30497.1"/>
    <property type="molecule type" value="Genomic_DNA"/>
</dbReference>
<feature type="transmembrane region" description="Helical" evidence="1">
    <location>
        <begin position="157"/>
        <end position="180"/>
    </location>
</feature>
<feature type="transmembrane region" description="Helical" evidence="1">
    <location>
        <begin position="78"/>
        <end position="103"/>
    </location>
</feature>
<accession>A0A9W6DGF7</accession>
<feature type="transmembrane region" description="Helical" evidence="1">
    <location>
        <begin position="192"/>
        <end position="213"/>
    </location>
</feature>
<feature type="transmembrane region" description="Helical" evidence="1">
    <location>
        <begin position="308"/>
        <end position="330"/>
    </location>
</feature>
<feature type="domain" description="Zinc-ribbon" evidence="2">
    <location>
        <begin position="4"/>
        <end position="26"/>
    </location>
</feature>
<proteinExistence type="predicted"/>
<reference evidence="3" key="1">
    <citation type="submission" date="2022-06" db="EMBL/GenBank/DDBJ databases">
        <title>Vallitalea longa sp. nov., an anaerobic bacterium isolated from marine sediment.</title>
        <authorList>
            <person name="Hirano S."/>
            <person name="Terahara T."/>
            <person name="Mori K."/>
            <person name="Hamada M."/>
            <person name="Matsumoto R."/>
            <person name="Kobayashi T."/>
        </authorList>
    </citation>
    <scope>NUCLEOTIDE SEQUENCE</scope>
    <source>
        <strain evidence="3">SH18-1</strain>
    </source>
</reference>
<feature type="transmembrane region" description="Helical" evidence="1">
    <location>
        <begin position="464"/>
        <end position="483"/>
    </location>
</feature>
<gene>
    <name evidence="3" type="ORF">SH1V18_29770</name>
</gene>
<feature type="transmembrane region" description="Helical" evidence="1">
    <location>
        <begin position="420"/>
        <end position="444"/>
    </location>
</feature>
<dbReference type="Proteomes" id="UP001144256">
    <property type="component" value="Unassembled WGS sequence"/>
</dbReference>
<evidence type="ECO:0000256" key="1">
    <source>
        <dbReference type="SAM" id="Phobius"/>
    </source>
</evidence>
<dbReference type="RefSeq" id="WP_281816732.1">
    <property type="nucleotide sequence ID" value="NZ_BRLB01000010.1"/>
</dbReference>
<keyword evidence="1" id="KW-0812">Transmembrane</keyword>
<keyword evidence="1" id="KW-0472">Membrane</keyword>
<keyword evidence="4" id="KW-1185">Reference proteome</keyword>
<organism evidence="3 4">
    <name type="scientific">Vallitalea longa</name>
    <dbReference type="NCBI Taxonomy" id="2936439"/>
    <lineage>
        <taxon>Bacteria</taxon>
        <taxon>Bacillati</taxon>
        <taxon>Bacillota</taxon>
        <taxon>Clostridia</taxon>
        <taxon>Lachnospirales</taxon>
        <taxon>Vallitaleaceae</taxon>
        <taxon>Vallitalea</taxon>
    </lineage>
</organism>
<feature type="transmembrane region" description="Helical" evidence="1">
    <location>
        <begin position="233"/>
        <end position="254"/>
    </location>
</feature>
<comment type="caution">
    <text evidence="3">The sequence shown here is derived from an EMBL/GenBank/DDBJ whole genome shotgun (WGS) entry which is preliminary data.</text>
</comment>
<dbReference type="Pfam" id="PF13240">
    <property type="entry name" value="Zn_Ribbon_1"/>
    <property type="match status" value="1"/>
</dbReference>
<sequence length="522" mass="59111">MIKYCKNCGNPISPGQVYCSKCGTKVDDNDNFSSNQNQYDYNEYNQNHNNSGTGKRFWNIPRGRFFNGAKYSLNKNNIIEGIITGAISYGILIALCSILGFILSANLNGNITGINSILSMLDLDQINITFNPFDLINFSLFNTYNVNMTVAGNVARFVLSVRLIILLILPFISVLTSLFIIKKVKKKINVSYDYLISSSIVVGILNLILIIVTGKRADLGYVAKLNNSFSYSYSLFMIPLLIFIISYICSLIMYKGQLRLPSLGFLRDLKPLYKKIFILSLILLVPMLIFIIRTSYGLTLENIITTSLLQGLNILAYILLSFFGIPATIGNDINYRNKLFSFFVNGHFSVTSTLLYIVVIIGVFYLLYTYFHNLQKDNYTHNYMKIIKVIISIAIVNSIIAYFTEITIMIRASRRTVPAYIIGVPTSIAFPVTIIVCGIIVFLSKYIGKYVDKYINIIENSKKKFYTLYVIVLLVIACLNVFFTPVNPSAELMDDFKSTIMEHNTNLNEMMDNFDEGDLKSY</sequence>
<evidence type="ECO:0000313" key="4">
    <source>
        <dbReference type="Proteomes" id="UP001144256"/>
    </source>
</evidence>
<name>A0A9W6DGF7_9FIRM</name>